<keyword evidence="3" id="KW-0143">Chaperone</keyword>
<dbReference type="PANTHER" id="PTHR12425:SF5">
    <property type="entry name" value="SYNEMBRYN"/>
    <property type="match status" value="1"/>
</dbReference>
<gene>
    <name evidence="5" type="ORF">F5878DRAFT_610933</name>
</gene>
<reference evidence="5" key="1">
    <citation type="submission" date="2022-08" db="EMBL/GenBank/DDBJ databases">
        <authorList>
            <consortium name="DOE Joint Genome Institute"/>
            <person name="Min B."/>
            <person name="Riley R."/>
            <person name="Sierra-Patev S."/>
            <person name="Naranjo-Ortiz M."/>
            <person name="Looney B."/>
            <person name="Konkel Z."/>
            <person name="Slot J.C."/>
            <person name="Sakamoto Y."/>
            <person name="Steenwyk J.L."/>
            <person name="Rokas A."/>
            <person name="Carro J."/>
            <person name="Camarero S."/>
            <person name="Ferreira P."/>
            <person name="Molpeceres G."/>
            <person name="Ruiz-Duenas F.J."/>
            <person name="Serrano A."/>
            <person name="Henrissat B."/>
            <person name="Drula E."/>
            <person name="Hughes K.W."/>
            <person name="Mata J.L."/>
            <person name="Ishikawa N.K."/>
            <person name="Vargas-Isla R."/>
            <person name="Ushijima S."/>
            <person name="Smith C.A."/>
            <person name="Ahrendt S."/>
            <person name="Andreopoulos W."/>
            <person name="He G."/>
            <person name="Labutti K."/>
            <person name="Lipzen A."/>
            <person name="Ng V."/>
            <person name="Sandor L."/>
            <person name="Barry K."/>
            <person name="Martinez A.T."/>
            <person name="Xiao Y."/>
            <person name="Gibbons J.G."/>
            <person name="Terashima K."/>
            <person name="Hibbett D.S."/>
            <person name="Grigoriev I.V."/>
        </authorList>
    </citation>
    <scope>NUCLEOTIDE SEQUENCE</scope>
    <source>
        <strain evidence="5">TFB9207</strain>
    </source>
</reference>
<keyword evidence="2" id="KW-0344">Guanine-nucleotide releasing factor</keyword>
<dbReference type="EMBL" id="MU806048">
    <property type="protein sequence ID" value="KAJ3841201.1"/>
    <property type="molecule type" value="Genomic_DNA"/>
</dbReference>
<dbReference type="InterPro" id="IPR019318">
    <property type="entry name" value="Gua_nucleotide_exch_fac_Ric8"/>
</dbReference>
<feature type="compositionally biased region" description="Low complexity" evidence="4">
    <location>
        <begin position="539"/>
        <end position="553"/>
    </location>
</feature>
<dbReference type="Pfam" id="PF10165">
    <property type="entry name" value="Ric8"/>
    <property type="match status" value="1"/>
</dbReference>
<evidence type="ECO:0000313" key="6">
    <source>
        <dbReference type="Proteomes" id="UP001163846"/>
    </source>
</evidence>
<dbReference type="PANTHER" id="PTHR12425">
    <property type="entry name" value="SYNEMBRYN"/>
    <property type="match status" value="1"/>
</dbReference>
<accession>A0AA38UHF7</accession>
<comment type="caution">
    <text evidence="5">The sequence shown here is derived from an EMBL/GenBank/DDBJ whole genome shotgun (WGS) entry which is preliminary data.</text>
</comment>
<name>A0AA38UHF7_9AGAR</name>
<evidence type="ECO:0000256" key="4">
    <source>
        <dbReference type="SAM" id="MobiDB-lite"/>
    </source>
</evidence>
<dbReference type="AlphaFoldDB" id="A0AA38UHF7"/>
<feature type="region of interest" description="Disordered" evidence="4">
    <location>
        <begin position="603"/>
        <end position="622"/>
    </location>
</feature>
<feature type="compositionally biased region" description="Low complexity" evidence="4">
    <location>
        <begin position="303"/>
        <end position="329"/>
    </location>
</feature>
<protein>
    <submittedName>
        <fullName evidence="5">Guanine nucleotide exchange factor</fullName>
    </submittedName>
</protein>
<proteinExistence type="inferred from homology"/>
<evidence type="ECO:0000256" key="3">
    <source>
        <dbReference type="ARBA" id="ARBA00023186"/>
    </source>
</evidence>
<evidence type="ECO:0000256" key="2">
    <source>
        <dbReference type="ARBA" id="ARBA00022658"/>
    </source>
</evidence>
<dbReference type="GO" id="GO:0005085">
    <property type="term" value="F:guanyl-nucleotide exchange factor activity"/>
    <property type="evidence" value="ECO:0007669"/>
    <property type="project" value="UniProtKB-KW"/>
</dbReference>
<keyword evidence="6" id="KW-1185">Reference proteome</keyword>
<dbReference type="Proteomes" id="UP001163846">
    <property type="component" value="Unassembled WGS sequence"/>
</dbReference>
<evidence type="ECO:0000256" key="1">
    <source>
        <dbReference type="ARBA" id="ARBA00009049"/>
    </source>
</evidence>
<feature type="region of interest" description="Disordered" evidence="4">
    <location>
        <begin position="302"/>
        <end position="383"/>
    </location>
</feature>
<dbReference type="SUPFAM" id="SSF48371">
    <property type="entry name" value="ARM repeat"/>
    <property type="match status" value="1"/>
</dbReference>
<dbReference type="GO" id="GO:0005737">
    <property type="term" value="C:cytoplasm"/>
    <property type="evidence" value="ECO:0007669"/>
    <property type="project" value="TreeGrafter"/>
</dbReference>
<dbReference type="InterPro" id="IPR016024">
    <property type="entry name" value="ARM-type_fold"/>
</dbReference>
<feature type="region of interest" description="Disordered" evidence="4">
    <location>
        <begin position="532"/>
        <end position="589"/>
    </location>
</feature>
<dbReference type="GO" id="GO:0007186">
    <property type="term" value="P:G protein-coupled receptor signaling pathway"/>
    <property type="evidence" value="ECO:0007669"/>
    <property type="project" value="TreeGrafter"/>
</dbReference>
<evidence type="ECO:0000313" key="5">
    <source>
        <dbReference type="EMBL" id="KAJ3841201.1"/>
    </source>
</evidence>
<comment type="similarity">
    <text evidence="1">Belongs to the synembryn family.</text>
</comment>
<dbReference type="GO" id="GO:0001965">
    <property type="term" value="F:G-protein alpha-subunit binding"/>
    <property type="evidence" value="ECO:0007669"/>
    <property type="project" value="TreeGrafter"/>
</dbReference>
<sequence>MTDVLQAYQNLSSSTPRSQVSTVLQSIIDAPSFTFNSSSRAELVMLLLNDLKASGPKSKLTHKEAAQALKAVKILGRDPSGSKTISEAGNLSTLLNLSTSFKDDPEASTEALRCIANALLLLPDARETLLSNEVGGADICLTMLDKASNPEQIFTISRIFFLITHSQSSSIQSLIEDTRNGLNVTDIIIAKLDMTMISILAGAKFAQEAMSELLKFAYNILRHYPKVIGNEQHNEVTTEWNDLWTAKIKGLLPPLLRAYYTLPPTFPMPIFPPLTHVIHVLIMIPVNASLRPIWFNANQSITSRSSPSGKTVSSRKSSSTSNSASNSPVLGSPTLGPSEAPEPRRSNTPTKPSTLDKALSVISAGRKSLSRSPSPSPPSPSHEILQRTLDLLEAAFAHHFPNNSDPDSQEVRDAFQKEIDATGQPSQTSIDDTLTPLVIFCTRLCIADETCRLRVRGRIVPPNLDRSRPLDERADLLGRCIRLLGCVYHNSLKLAVGEMLYATCDSDATLISSLFGYGHVAGLLFNKGVMSAPTPPSQPSQSSSSVSNSASTSTIEQREVNPITGTYAPIGSPASATADMTEEEKEQEMEKLFVLFDRLEKSGSLPASQNPMRKIIEKSLSS</sequence>
<organism evidence="5 6">
    <name type="scientific">Lentinula raphanica</name>
    <dbReference type="NCBI Taxonomy" id="153919"/>
    <lineage>
        <taxon>Eukaryota</taxon>
        <taxon>Fungi</taxon>
        <taxon>Dikarya</taxon>
        <taxon>Basidiomycota</taxon>
        <taxon>Agaricomycotina</taxon>
        <taxon>Agaricomycetes</taxon>
        <taxon>Agaricomycetidae</taxon>
        <taxon>Agaricales</taxon>
        <taxon>Marasmiineae</taxon>
        <taxon>Omphalotaceae</taxon>
        <taxon>Lentinula</taxon>
    </lineage>
</organism>